<dbReference type="Gene3D" id="3.40.50.620">
    <property type="entry name" value="HUPs"/>
    <property type="match status" value="1"/>
</dbReference>
<dbReference type="OrthoDB" id="1551487at2"/>
<evidence type="ECO:0000313" key="3">
    <source>
        <dbReference type="Proteomes" id="UP000241436"/>
    </source>
</evidence>
<protein>
    <recommendedName>
        <fullName evidence="1">Asparagine synthetase domain-containing protein</fullName>
    </recommendedName>
</protein>
<dbReference type="InterPro" id="IPR014729">
    <property type="entry name" value="Rossmann-like_a/b/a_fold"/>
</dbReference>
<reference evidence="2 3" key="1">
    <citation type="submission" date="2017-09" db="EMBL/GenBank/DDBJ databases">
        <title>Bloom of a denitrifying methanotroph, Candidatus Methylomirabilis limnetica, in a deep stratified lake.</title>
        <authorList>
            <person name="Graf J.S."/>
            <person name="Marchant H.K."/>
            <person name="Tienken D."/>
            <person name="Hach P.F."/>
            <person name="Brand A."/>
            <person name="Schubert C.J."/>
            <person name="Kuypers M.M."/>
            <person name="Milucka J."/>
        </authorList>
    </citation>
    <scope>NUCLEOTIDE SEQUENCE [LARGE SCALE GENOMIC DNA]</scope>
    <source>
        <strain evidence="2 3">Zug</strain>
    </source>
</reference>
<accession>A0A2T4TUZ6</accession>
<dbReference type="InterPro" id="IPR001962">
    <property type="entry name" value="Asn_synthase"/>
</dbReference>
<dbReference type="AlphaFoldDB" id="A0A2T4TUZ6"/>
<dbReference type="RefSeq" id="WP_161954178.1">
    <property type="nucleotide sequence ID" value="NZ_NVQC01000037.1"/>
</dbReference>
<dbReference type="SUPFAM" id="SSF52402">
    <property type="entry name" value="Adenine nucleotide alpha hydrolases-like"/>
    <property type="match status" value="1"/>
</dbReference>
<sequence>MREIRRRPWLSHIEDDGRVRLERIPPHDTLWPPYSEIAANLVSLLCEEALDVCRERNEIYLLLSGGLDSRIIAGVVAKLYREGRLQSKPIALTWGLEKSRDVVYARAVADLLNFHWEHIAIVPEDVAQNIEATALLLGCLVAPEHLHRMTWFKNVSRGALVLAGSYGDSVGRAEFSGRHVLELDGLHPANFLGLLSPEVAALASEGVLADITALHDRAPGQPGYVVLEHEMHGQYMRGMIAHAMSIINHYCTVYQMFTHPKVYAYMWSIHPARRTDYIYEEALEQLDKRLARLPWARTNRALRGRTMGARAGLLPNFAEYAAWTSGPLFKKLQAYIDPEWFAETCLFDPNRIRELSHLVQGAVGSHWIYGYRPHQIWVWLACFRRFAEWVDQGGKSVNSDFSAPPNAPAGIASVPCDQRSKIRRFFSGVRVLHRIVQRVRRHVLRRLAVRKYPPRQS</sequence>
<evidence type="ECO:0000259" key="1">
    <source>
        <dbReference type="Pfam" id="PF00733"/>
    </source>
</evidence>
<organism evidence="2 3">
    <name type="scientific">Candidatus Methylomirabilis limnetica</name>
    <dbReference type="NCBI Taxonomy" id="2033718"/>
    <lineage>
        <taxon>Bacteria</taxon>
        <taxon>Candidatus Methylomirabilota</taxon>
        <taxon>Candidatus Methylomirabilia</taxon>
        <taxon>Candidatus Methylomirabilales</taxon>
        <taxon>Candidatus Methylomirabilaceae</taxon>
        <taxon>Candidatus Methylomirabilis</taxon>
    </lineage>
</organism>
<reference evidence="3" key="2">
    <citation type="journal article" date="2018" name="Environ. Microbiol.">
        <title>Bloom of a denitrifying methanotroph, 'Candidatus Methylomirabilis limnetica', in a deep stratified lake.</title>
        <authorList>
            <person name="Graf J.S."/>
            <person name="Mayr M.J."/>
            <person name="Marchant H.K."/>
            <person name="Tienken D."/>
            <person name="Hach P.F."/>
            <person name="Brand A."/>
            <person name="Schubert C.J."/>
            <person name="Kuypers M.M."/>
            <person name="Milucka J."/>
        </authorList>
    </citation>
    <scope>NUCLEOTIDE SEQUENCE [LARGE SCALE GENOMIC DNA]</scope>
    <source>
        <strain evidence="3">Zug</strain>
    </source>
</reference>
<comment type="caution">
    <text evidence="2">The sequence shown here is derived from an EMBL/GenBank/DDBJ whole genome shotgun (WGS) entry which is preliminary data.</text>
</comment>
<proteinExistence type="predicted"/>
<name>A0A2T4TUZ6_9BACT</name>
<feature type="domain" description="Asparagine synthetase" evidence="1">
    <location>
        <begin position="54"/>
        <end position="135"/>
    </location>
</feature>
<dbReference type="Proteomes" id="UP000241436">
    <property type="component" value="Unassembled WGS sequence"/>
</dbReference>
<gene>
    <name evidence="2" type="ORF">CLG94_12395</name>
</gene>
<dbReference type="EMBL" id="NVQC01000037">
    <property type="protein sequence ID" value="PTL34931.1"/>
    <property type="molecule type" value="Genomic_DNA"/>
</dbReference>
<dbReference type="GO" id="GO:0004066">
    <property type="term" value="F:asparagine synthase (glutamine-hydrolyzing) activity"/>
    <property type="evidence" value="ECO:0007669"/>
    <property type="project" value="InterPro"/>
</dbReference>
<evidence type="ECO:0000313" key="2">
    <source>
        <dbReference type="EMBL" id="PTL34931.1"/>
    </source>
</evidence>
<dbReference type="Pfam" id="PF00733">
    <property type="entry name" value="Asn_synthase"/>
    <property type="match status" value="1"/>
</dbReference>
<dbReference type="GO" id="GO:0006529">
    <property type="term" value="P:asparagine biosynthetic process"/>
    <property type="evidence" value="ECO:0007669"/>
    <property type="project" value="InterPro"/>
</dbReference>
<keyword evidence="3" id="KW-1185">Reference proteome</keyword>